<reference evidence="1 2" key="1">
    <citation type="journal article" date="2021" name="Appl. Environ. Microbiol.">
        <title>Genetic linkage and physical mapping for an oyster mushroom Pleurotus cornucopiae and QTL analysis for the trait cap color.</title>
        <authorList>
            <person name="Zhang Y."/>
            <person name="Gao W."/>
            <person name="Sonnenberg A."/>
            <person name="Chen Q."/>
            <person name="Zhang J."/>
            <person name="Huang C."/>
        </authorList>
    </citation>
    <scope>NUCLEOTIDE SEQUENCE [LARGE SCALE GENOMIC DNA]</scope>
    <source>
        <strain evidence="1">CCMSSC00406</strain>
    </source>
</reference>
<comment type="caution">
    <text evidence="1">The sequence shown here is derived from an EMBL/GenBank/DDBJ whole genome shotgun (WGS) entry which is preliminary data.</text>
</comment>
<gene>
    <name evidence="1" type="ORF">CCMSSC00406_0000169</name>
</gene>
<dbReference type="Proteomes" id="UP000824881">
    <property type="component" value="Unassembled WGS sequence"/>
</dbReference>
<evidence type="ECO:0000313" key="2">
    <source>
        <dbReference type="Proteomes" id="UP000824881"/>
    </source>
</evidence>
<keyword evidence="2" id="KW-1185">Reference proteome</keyword>
<sequence>MKEFASGGGDVPEFKWHIIHDKVPFEIQETGISVTPFSVHHGRHFSSSPPPSYLPTPNSTVPSSPFSTVPSTPTALSRSLPLTSQRSSEAEPSKASSSKIHPYLCFGFKIQDALVYLSDVSHIPEDVYPIIQKGKGGAPVPVCVLDCLRLQAHTSHMGLAESIAAARKIGASRTYLTGFGHEVSHEEYVTITEYVGMGETASKRPLSDVEKEGIQLVQGGPHGIWNALSAQKPGSLAMKIFTQSFLYDDPWSIVSLAFFLRYPNPYAVHVTSCDRGSLPRWAPQGIISRAESWVIEESEVDPFGQVVKCKTKNLDHVKVMQVEEHVHFCQTPEGNTLQTTEARIVSGFGWGLTKRIENHGLTRFKANVQRSREGVSLILNLLRQSRLQPMALGEADVPTPLPQAHTDAANAHQRQASAEQNLPPVGTWSRLKQWLRP</sequence>
<dbReference type="EMBL" id="WQMT02000005">
    <property type="protein sequence ID" value="KAG9223142.1"/>
    <property type="molecule type" value="Genomic_DNA"/>
</dbReference>
<protein>
    <submittedName>
        <fullName evidence="1">Uncharacterized protein</fullName>
    </submittedName>
</protein>
<organism evidence="1 2">
    <name type="scientific">Pleurotus cornucopiae</name>
    <name type="common">Cornucopia mushroom</name>
    <dbReference type="NCBI Taxonomy" id="5321"/>
    <lineage>
        <taxon>Eukaryota</taxon>
        <taxon>Fungi</taxon>
        <taxon>Dikarya</taxon>
        <taxon>Basidiomycota</taxon>
        <taxon>Agaricomycotina</taxon>
        <taxon>Agaricomycetes</taxon>
        <taxon>Agaricomycetidae</taxon>
        <taxon>Agaricales</taxon>
        <taxon>Pleurotineae</taxon>
        <taxon>Pleurotaceae</taxon>
        <taxon>Pleurotus</taxon>
    </lineage>
</organism>
<name>A0ACB7IY29_PLECO</name>
<evidence type="ECO:0000313" key="1">
    <source>
        <dbReference type="EMBL" id="KAG9223142.1"/>
    </source>
</evidence>
<accession>A0ACB7IY29</accession>
<proteinExistence type="predicted"/>